<accession>A0ABR5IWT9</accession>
<protein>
    <submittedName>
        <fullName evidence="2">Sialic acid transporter</fullName>
    </submittedName>
</protein>
<dbReference type="InterPro" id="IPR017938">
    <property type="entry name" value="Riboflavin_synthase-like_b-brl"/>
</dbReference>
<feature type="domain" description="FAD-binding FR-type" evidence="1">
    <location>
        <begin position="6"/>
        <end position="149"/>
    </location>
</feature>
<dbReference type="CDD" id="cd06193">
    <property type="entry name" value="siderophore_interacting"/>
    <property type="match status" value="1"/>
</dbReference>
<organism evidence="2 3">
    <name type="scientific">Streptomyces varsoviensis</name>
    <dbReference type="NCBI Taxonomy" id="67373"/>
    <lineage>
        <taxon>Bacteria</taxon>
        <taxon>Bacillati</taxon>
        <taxon>Actinomycetota</taxon>
        <taxon>Actinomycetes</taxon>
        <taxon>Kitasatosporales</taxon>
        <taxon>Streptomycetaceae</taxon>
        <taxon>Streptomyces</taxon>
    </lineage>
</organism>
<dbReference type="SUPFAM" id="SSF63380">
    <property type="entry name" value="Riboflavin synthase domain-like"/>
    <property type="match status" value="1"/>
</dbReference>
<dbReference type="Pfam" id="PF08021">
    <property type="entry name" value="FAD_binding_9"/>
    <property type="match status" value="1"/>
</dbReference>
<dbReference type="PANTHER" id="PTHR30157:SF0">
    <property type="entry name" value="NADPH-DEPENDENT FERRIC-CHELATE REDUCTASE"/>
    <property type="match status" value="1"/>
</dbReference>
<dbReference type="Gene3D" id="2.40.30.10">
    <property type="entry name" value="Translation factors"/>
    <property type="match status" value="1"/>
</dbReference>
<dbReference type="PROSITE" id="PS51384">
    <property type="entry name" value="FAD_FR"/>
    <property type="match status" value="1"/>
</dbReference>
<evidence type="ECO:0000313" key="2">
    <source>
        <dbReference type="EMBL" id="KOG85617.1"/>
    </source>
</evidence>
<dbReference type="InterPro" id="IPR039374">
    <property type="entry name" value="SIP_fam"/>
</dbReference>
<dbReference type="InterPro" id="IPR007037">
    <property type="entry name" value="SIP_rossman_dom"/>
</dbReference>
<dbReference type="InterPro" id="IPR013113">
    <property type="entry name" value="SIP_FAD-bd"/>
</dbReference>
<dbReference type="Pfam" id="PF04954">
    <property type="entry name" value="SIP"/>
    <property type="match status" value="1"/>
</dbReference>
<sequence length="279" mass="30393">MPATPFRFFDVRVLRAQRLSPAMVRVTFVGDDLSAFVSGGRDQRFKLFLPHPGQDAPVLPADLGDGWFAAWREMDPAVRAVMRTYTVRDQRRDPDEVDVDFALHTGDHAPAGATDGPASSWARTARPGDRAALLGPVEEDNGGVDFRPPPGTDWTLLTGDETALPAIAGILARLAPDAPAKVWIEIPSAEDAQPLPTKAAADITWLVREGARTSPVLDAVRAADLPPGTPYAWIAGESAAVRTLRRHLVDDRQFDRKAIKFTGYWRQGVTEDDLIAEIA</sequence>
<dbReference type="InterPro" id="IPR017927">
    <property type="entry name" value="FAD-bd_FR_type"/>
</dbReference>
<dbReference type="Proteomes" id="UP000037020">
    <property type="component" value="Unassembled WGS sequence"/>
</dbReference>
<dbReference type="RefSeq" id="WP_030886914.1">
    <property type="nucleotide sequence ID" value="NZ_JBIRHZ010000015.1"/>
</dbReference>
<gene>
    <name evidence="2" type="ORF">ADK38_35670</name>
</gene>
<name>A0ABR5IWT9_9ACTN</name>
<evidence type="ECO:0000313" key="3">
    <source>
        <dbReference type="Proteomes" id="UP000037020"/>
    </source>
</evidence>
<comment type="caution">
    <text evidence="2">The sequence shown here is derived from an EMBL/GenBank/DDBJ whole genome shotgun (WGS) entry which is preliminary data.</text>
</comment>
<reference evidence="2 3" key="1">
    <citation type="submission" date="2015-07" db="EMBL/GenBank/DDBJ databases">
        <authorList>
            <person name="Ju K.-S."/>
            <person name="Doroghazi J.R."/>
            <person name="Metcalf W.W."/>
        </authorList>
    </citation>
    <scope>NUCLEOTIDE SEQUENCE [LARGE SCALE GENOMIC DNA]</scope>
    <source>
        <strain evidence="2 3">NRRL B-3589</strain>
    </source>
</reference>
<dbReference type="InterPro" id="IPR039261">
    <property type="entry name" value="FNR_nucleotide-bd"/>
</dbReference>
<evidence type="ECO:0000259" key="1">
    <source>
        <dbReference type="PROSITE" id="PS51384"/>
    </source>
</evidence>
<proteinExistence type="predicted"/>
<dbReference type="EMBL" id="LGUT01003308">
    <property type="protein sequence ID" value="KOG85617.1"/>
    <property type="molecule type" value="Genomic_DNA"/>
</dbReference>
<dbReference type="PANTHER" id="PTHR30157">
    <property type="entry name" value="FERRIC REDUCTASE, NADPH-DEPENDENT"/>
    <property type="match status" value="1"/>
</dbReference>
<dbReference type="Gene3D" id="3.40.50.80">
    <property type="entry name" value="Nucleotide-binding domain of ferredoxin-NADP reductase (FNR) module"/>
    <property type="match status" value="1"/>
</dbReference>
<keyword evidence="3" id="KW-1185">Reference proteome</keyword>